<dbReference type="InterPro" id="IPR004358">
    <property type="entry name" value="Sig_transdc_His_kin-like_C"/>
</dbReference>
<feature type="transmembrane region" description="Helical" evidence="14">
    <location>
        <begin position="12"/>
        <end position="36"/>
    </location>
</feature>
<dbReference type="AlphaFoldDB" id="A0A078M1S9"/>
<evidence type="ECO:0000256" key="14">
    <source>
        <dbReference type="SAM" id="Phobius"/>
    </source>
</evidence>
<keyword evidence="9" id="KW-0418">Kinase</keyword>
<evidence type="ECO:0000256" key="9">
    <source>
        <dbReference type="ARBA" id="ARBA00022777"/>
    </source>
</evidence>
<dbReference type="EC" id="2.7.13.3" evidence="3"/>
<evidence type="ECO:0000259" key="15">
    <source>
        <dbReference type="PROSITE" id="PS50109"/>
    </source>
</evidence>
<gene>
    <name evidence="16" type="primary">phoR_3</name>
    <name evidence="16" type="ORF">BN1050_00874</name>
</gene>
<keyword evidence="4" id="KW-1003">Cell membrane</keyword>
<dbReference type="SMART" id="SM00387">
    <property type="entry name" value="HATPase_c"/>
    <property type="match status" value="1"/>
</dbReference>
<evidence type="ECO:0000256" key="4">
    <source>
        <dbReference type="ARBA" id="ARBA00022475"/>
    </source>
</evidence>
<dbReference type="SMART" id="SM00388">
    <property type="entry name" value="HisKA"/>
    <property type="match status" value="1"/>
</dbReference>
<feature type="transmembrane region" description="Helical" evidence="14">
    <location>
        <begin position="236"/>
        <end position="257"/>
    </location>
</feature>
<proteinExistence type="predicted"/>
<evidence type="ECO:0000256" key="13">
    <source>
        <dbReference type="ARBA" id="ARBA00023136"/>
    </source>
</evidence>
<dbReference type="PANTHER" id="PTHR45528:SF1">
    <property type="entry name" value="SENSOR HISTIDINE KINASE CPXA"/>
    <property type="match status" value="1"/>
</dbReference>
<dbReference type="SUPFAM" id="SSF47384">
    <property type="entry name" value="Homodimeric domain of signal transducing histidine kinase"/>
    <property type="match status" value="1"/>
</dbReference>
<dbReference type="GO" id="GO:0005886">
    <property type="term" value="C:plasma membrane"/>
    <property type="evidence" value="ECO:0007669"/>
    <property type="project" value="UniProtKB-SubCell"/>
</dbReference>
<protein>
    <recommendedName>
        <fullName evidence="3">histidine kinase</fullName>
        <ecNumber evidence="3">2.7.13.3</ecNumber>
    </recommendedName>
</protein>
<dbReference type="CDD" id="cd00082">
    <property type="entry name" value="HisKA"/>
    <property type="match status" value="1"/>
</dbReference>
<keyword evidence="10" id="KW-0067">ATP-binding</keyword>
<reference evidence="16" key="1">
    <citation type="submission" date="2014-07" db="EMBL/GenBank/DDBJ databases">
        <authorList>
            <person name="Urmite Genomes Urmite Genomes"/>
        </authorList>
    </citation>
    <scope>NUCLEOTIDE SEQUENCE</scope>
    <source>
        <strain evidence="16">13S34_air</strain>
    </source>
</reference>
<evidence type="ECO:0000256" key="7">
    <source>
        <dbReference type="ARBA" id="ARBA00022692"/>
    </source>
</evidence>
<feature type="domain" description="Histidine kinase" evidence="15">
    <location>
        <begin position="337"/>
        <end position="538"/>
    </location>
</feature>
<evidence type="ECO:0000256" key="11">
    <source>
        <dbReference type="ARBA" id="ARBA00022989"/>
    </source>
</evidence>
<evidence type="ECO:0000256" key="2">
    <source>
        <dbReference type="ARBA" id="ARBA00004651"/>
    </source>
</evidence>
<dbReference type="InterPro" id="IPR036890">
    <property type="entry name" value="HATPase_C_sf"/>
</dbReference>
<keyword evidence="13 14" id="KW-0472">Membrane</keyword>
<dbReference type="InterPro" id="IPR003594">
    <property type="entry name" value="HATPase_dom"/>
</dbReference>
<dbReference type="PATRIC" id="fig|1461583.4.peg.834"/>
<dbReference type="InterPro" id="IPR005467">
    <property type="entry name" value="His_kinase_dom"/>
</dbReference>
<evidence type="ECO:0000256" key="5">
    <source>
        <dbReference type="ARBA" id="ARBA00022553"/>
    </source>
</evidence>
<evidence type="ECO:0000313" key="16">
    <source>
        <dbReference type="EMBL" id="CEA01343.1"/>
    </source>
</evidence>
<evidence type="ECO:0000256" key="10">
    <source>
        <dbReference type="ARBA" id="ARBA00022840"/>
    </source>
</evidence>
<dbReference type="CDD" id="cd00075">
    <property type="entry name" value="HATPase"/>
    <property type="match status" value="1"/>
</dbReference>
<dbReference type="GO" id="GO:0000155">
    <property type="term" value="F:phosphorelay sensor kinase activity"/>
    <property type="evidence" value="ECO:0007669"/>
    <property type="project" value="InterPro"/>
</dbReference>
<keyword evidence="11 14" id="KW-1133">Transmembrane helix</keyword>
<dbReference type="Gene3D" id="1.10.287.130">
    <property type="match status" value="1"/>
</dbReference>
<dbReference type="InterPro" id="IPR050398">
    <property type="entry name" value="HssS/ArlS-like"/>
</dbReference>
<dbReference type="Pfam" id="PF02518">
    <property type="entry name" value="HATPase_c"/>
    <property type="match status" value="1"/>
</dbReference>
<dbReference type="EMBL" id="LN483074">
    <property type="protein sequence ID" value="CEA01343.1"/>
    <property type="molecule type" value="Genomic_DNA"/>
</dbReference>
<dbReference type="GO" id="GO:0005524">
    <property type="term" value="F:ATP binding"/>
    <property type="evidence" value="ECO:0007669"/>
    <property type="project" value="UniProtKB-KW"/>
</dbReference>
<organism evidence="16">
    <name type="scientific">Metalysinibacillus saudimassiliensis</name>
    <dbReference type="NCBI Taxonomy" id="1461583"/>
    <lineage>
        <taxon>Bacteria</taxon>
        <taxon>Bacillati</taxon>
        <taxon>Bacillota</taxon>
        <taxon>Bacilli</taxon>
        <taxon>Bacillales</taxon>
        <taxon>Caryophanaceae</taxon>
        <taxon>Metalysinibacillus</taxon>
    </lineage>
</organism>
<dbReference type="InterPro" id="IPR036097">
    <property type="entry name" value="HisK_dim/P_sf"/>
</dbReference>
<dbReference type="HOGENOM" id="CLU_000445_89_26_9"/>
<evidence type="ECO:0000256" key="6">
    <source>
        <dbReference type="ARBA" id="ARBA00022679"/>
    </source>
</evidence>
<keyword evidence="8" id="KW-0547">Nucleotide-binding</keyword>
<name>A0A078M1S9_9BACL</name>
<keyword evidence="7 14" id="KW-0812">Transmembrane</keyword>
<dbReference type="SUPFAM" id="SSF55874">
    <property type="entry name" value="ATPase domain of HSP90 chaperone/DNA topoisomerase II/histidine kinase"/>
    <property type="match status" value="1"/>
</dbReference>
<comment type="catalytic activity">
    <reaction evidence="1">
        <text>ATP + protein L-histidine = ADP + protein N-phospho-L-histidine.</text>
        <dbReference type="EC" id="2.7.13.3"/>
    </reaction>
</comment>
<evidence type="ECO:0000256" key="1">
    <source>
        <dbReference type="ARBA" id="ARBA00000085"/>
    </source>
</evidence>
<dbReference type="Pfam" id="PF00512">
    <property type="entry name" value="HisKA"/>
    <property type="match status" value="1"/>
</dbReference>
<dbReference type="InterPro" id="IPR003661">
    <property type="entry name" value="HisK_dim/P_dom"/>
</dbReference>
<keyword evidence="6" id="KW-0808">Transferase</keyword>
<keyword evidence="5" id="KW-0597">Phosphoprotein</keyword>
<evidence type="ECO:0000256" key="8">
    <source>
        <dbReference type="ARBA" id="ARBA00022741"/>
    </source>
</evidence>
<evidence type="ECO:0000256" key="12">
    <source>
        <dbReference type="ARBA" id="ARBA00023012"/>
    </source>
</evidence>
<accession>A0A078M1S9</accession>
<dbReference type="PANTHER" id="PTHR45528">
    <property type="entry name" value="SENSOR HISTIDINE KINASE CPXA"/>
    <property type="match status" value="1"/>
</dbReference>
<comment type="subcellular location">
    <subcellularLocation>
        <location evidence="2">Cell membrane</location>
        <topology evidence="2">Multi-pass membrane protein</topology>
    </subcellularLocation>
</comment>
<sequence length="540" mass="62034">MKQMNLLTLRFVSYFTLFYVAIILAFFITLVIVFGYENRKHSSDILLLEPFEVTDKVEQKNDGTWIFSEGFERQATDNDGELYLMTPSLTLLATTDEACALCDTDFTQLQHRKLKRWDVDDNVVYFVANDPFEGQQQAMMQAVLSNQTSTELQQTLKRTNTTVEHYKEGERVAFIGEQLSLLRPVDFVPTQLLTFEHKENRNIIAQDDGSIVVLRSPNERYRTFDQLMADISKMGLVVFIVVHILLLIGVIIMSLVISSRFVRPVRYILSRIERLAQFDYAKPSKNPLYKAKTKRLKRKYNLYQPVDESLNNLSTRLAYNERQIKNSEKLREEWITGLSHDLKTPLSSIFGYSAMLNSDYEWSQTEVRQFAATMQEKATYMDALIKDLTYTYQLKNKAVTLTRETMDLTEWLQQFSDEDVEVEVTAPAVIEADKLLMQRVLDNIITNAKKHTPVNTRVLVRAMNTTITVQDFGTGIPQEELDNLFERYYRGTNTTSNSSGTGLGLAITKQLVELHGGTITVSSNDTGTIFTIDIPKNHDR</sequence>
<evidence type="ECO:0000256" key="3">
    <source>
        <dbReference type="ARBA" id="ARBA00012438"/>
    </source>
</evidence>
<dbReference type="PROSITE" id="PS50109">
    <property type="entry name" value="HIS_KIN"/>
    <property type="match status" value="1"/>
</dbReference>
<keyword evidence="12" id="KW-0902">Two-component regulatory system</keyword>
<dbReference type="Gene3D" id="3.30.565.10">
    <property type="entry name" value="Histidine kinase-like ATPase, C-terminal domain"/>
    <property type="match status" value="1"/>
</dbReference>
<dbReference type="PRINTS" id="PR00344">
    <property type="entry name" value="BCTRLSENSOR"/>
</dbReference>